<feature type="chain" id="PRO_5044972970" evidence="1">
    <location>
        <begin position="20"/>
        <end position="391"/>
    </location>
</feature>
<accession>A0ABS6BPW6</accession>
<dbReference type="RefSeq" id="WP_216327083.1">
    <property type="nucleotide sequence ID" value="NZ_JAHKRT010000009.1"/>
</dbReference>
<proteinExistence type="inferred from homology"/>
<name>A0ABS6BPW6_9SPHN</name>
<keyword evidence="3" id="KW-1185">Reference proteome</keyword>
<dbReference type="PANTHER" id="PTHR37944:SF1">
    <property type="entry name" value="PORIN B"/>
    <property type="match status" value="1"/>
</dbReference>
<evidence type="ECO:0000313" key="3">
    <source>
        <dbReference type="Proteomes" id="UP000776276"/>
    </source>
</evidence>
<dbReference type="InterPro" id="IPR007049">
    <property type="entry name" value="Carb-sel_porin_OprB"/>
</dbReference>
<evidence type="ECO:0000313" key="2">
    <source>
        <dbReference type="EMBL" id="MBU3079255.1"/>
    </source>
</evidence>
<dbReference type="PANTHER" id="PTHR37944">
    <property type="entry name" value="PORIN B"/>
    <property type="match status" value="1"/>
</dbReference>
<reference evidence="2 3" key="1">
    <citation type="submission" date="2021-06" db="EMBL/GenBank/DDBJ databases">
        <title>Sphingomonas sp. XMGL2, whole genome shotgun sequencing project.</title>
        <authorList>
            <person name="Zhao G."/>
            <person name="Shen L."/>
        </authorList>
    </citation>
    <scope>NUCLEOTIDE SEQUENCE [LARGE SCALE GENOMIC DNA]</scope>
    <source>
        <strain evidence="2 3">XMGL2</strain>
    </source>
</reference>
<dbReference type="EMBL" id="JAHKRT010000009">
    <property type="protein sequence ID" value="MBU3079255.1"/>
    <property type="molecule type" value="Genomic_DNA"/>
</dbReference>
<evidence type="ECO:0000256" key="1">
    <source>
        <dbReference type="RuleBase" id="RU363072"/>
    </source>
</evidence>
<sequence length="391" mass="41847">MSWRYCVLSLLAAGSAANAQPSGPPEAAQQPPVVLGAAYTADIIGVFAKDYRDRTFYLDNLDVTATADLSRLIGWNGGTAHLHLLNNLGGMPNTRAGTLQGIDNIEVASQRLRVFEVWLEQAVGKRSTVRAGLYDLNSEFYTNEAAGALLAPAFGVGSEIAATGPNGPSIFPSTALAVRIDTKLGKQGYARFAALNANASTIGDAHGVDMSFRNGALLVGEFGLEGSSKVALGLWTYTRRQDDIRAVDMSGAPVRRNAHGAYAIVQHALNDSDGPWAMQAFARVGVSDGKTTPFRGGWQAGLLVDRPLAGRPNSLFSIGANQGYLSKGYRRNLTDDGIGVRKAETAAEVTFSDQIIPHLTLQPDFQWIFSPGGEQDRRRSIAVAMRMTVEY</sequence>
<organism evidence="2 3">
    <name type="scientific">Sphingomonas quercus</name>
    <dbReference type="NCBI Taxonomy" id="2842451"/>
    <lineage>
        <taxon>Bacteria</taxon>
        <taxon>Pseudomonadati</taxon>
        <taxon>Pseudomonadota</taxon>
        <taxon>Alphaproteobacteria</taxon>
        <taxon>Sphingomonadales</taxon>
        <taxon>Sphingomonadaceae</taxon>
        <taxon>Sphingomonas</taxon>
    </lineage>
</organism>
<feature type="signal peptide" evidence="1">
    <location>
        <begin position="1"/>
        <end position="19"/>
    </location>
</feature>
<dbReference type="InterPro" id="IPR052932">
    <property type="entry name" value="OprB_Porin"/>
</dbReference>
<comment type="similarity">
    <text evidence="1">Belongs to the OprB family.</text>
</comment>
<protein>
    <submittedName>
        <fullName evidence="2">Carbohydrate porin</fullName>
    </submittedName>
</protein>
<dbReference type="Pfam" id="PF04966">
    <property type="entry name" value="OprB"/>
    <property type="match status" value="1"/>
</dbReference>
<keyword evidence="1" id="KW-0732">Signal</keyword>
<comment type="caution">
    <text evidence="2">The sequence shown here is derived from an EMBL/GenBank/DDBJ whole genome shotgun (WGS) entry which is preliminary data.</text>
</comment>
<dbReference type="Proteomes" id="UP000776276">
    <property type="component" value="Unassembled WGS sequence"/>
</dbReference>
<gene>
    <name evidence="2" type="ORF">KOF26_15460</name>
</gene>